<dbReference type="OrthoDB" id="416454at2759"/>
<dbReference type="EMBL" id="SWJQ01000021">
    <property type="protein sequence ID" value="TRZ25747.1"/>
    <property type="molecule type" value="Genomic_DNA"/>
</dbReference>
<proteinExistence type="predicted"/>
<dbReference type="Proteomes" id="UP000796761">
    <property type="component" value="Unassembled WGS sequence"/>
</dbReference>
<name>A0A8K1GXA4_9PASS</name>
<dbReference type="PANTHER" id="PTHR33332">
    <property type="entry name" value="REVERSE TRANSCRIPTASE DOMAIN-CONTAINING PROTEIN"/>
    <property type="match status" value="1"/>
</dbReference>
<evidence type="ECO:0000313" key="2">
    <source>
        <dbReference type="EMBL" id="TRZ25747.1"/>
    </source>
</evidence>
<protein>
    <recommendedName>
        <fullName evidence="1">Reverse transcriptase domain-containing protein</fullName>
    </recommendedName>
</protein>
<gene>
    <name evidence="2" type="ORF">HGM15179_001333</name>
</gene>
<sequence length="263" mass="30204">MEHLILEAISIHMDDKKLIRSSQYGFTEGKSCFTNLTAFYGETATRVSEGRAVGIVYLDLSKAFDTISHNILVGKHMNCGLDEWTVGWIENWLNQRVIFSGTGSDWRPVTTGVPQALVWPYLECCAQYKRDMELLKQVQQKVSKMTGGLENLSFKERLKELCLFNLEERLLRGNLTMYKCLKRECQEDGTRLCSGVLSNKTRGNRQKLIHKKFCLNMRKKFFTVQVTGYQNRLPIKGMGSLSLEVFKNCLDTILCHMFQDDSS</sequence>
<evidence type="ECO:0000259" key="1">
    <source>
        <dbReference type="Pfam" id="PF00078"/>
    </source>
</evidence>
<evidence type="ECO:0000313" key="3">
    <source>
        <dbReference type="Proteomes" id="UP000796761"/>
    </source>
</evidence>
<dbReference type="AlphaFoldDB" id="A0A8K1GXA4"/>
<keyword evidence="3" id="KW-1185">Reference proteome</keyword>
<accession>A0A8K1GXA4</accession>
<dbReference type="InterPro" id="IPR000477">
    <property type="entry name" value="RT_dom"/>
</dbReference>
<feature type="domain" description="Reverse transcriptase" evidence="1">
    <location>
        <begin position="8"/>
        <end position="115"/>
    </location>
</feature>
<dbReference type="Pfam" id="PF00078">
    <property type="entry name" value="RVT_1"/>
    <property type="match status" value="1"/>
</dbReference>
<reference evidence="2" key="1">
    <citation type="submission" date="2019-04" db="EMBL/GenBank/DDBJ databases">
        <title>Genome assembly of Zosterops borbonicus 15179.</title>
        <authorList>
            <person name="Leroy T."/>
            <person name="Anselmetti Y."/>
            <person name="Tilak M.-K."/>
            <person name="Nabholz B."/>
        </authorList>
    </citation>
    <scope>NUCLEOTIDE SEQUENCE</scope>
    <source>
        <strain evidence="2">HGM_15179</strain>
        <tissue evidence="2">Muscle</tissue>
    </source>
</reference>
<comment type="caution">
    <text evidence="2">The sequence shown here is derived from an EMBL/GenBank/DDBJ whole genome shotgun (WGS) entry which is preliminary data.</text>
</comment>
<organism evidence="2 3">
    <name type="scientific">Zosterops borbonicus</name>
    <dbReference type="NCBI Taxonomy" id="364589"/>
    <lineage>
        <taxon>Eukaryota</taxon>
        <taxon>Metazoa</taxon>
        <taxon>Chordata</taxon>
        <taxon>Craniata</taxon>
        <taxon>Vertebrata</taxon>
        <taxon>Euteleostomi</taxon>
        <taxon>Archelosauria</taxon>
        <taxon>Archosauria</taxon>
        <taxon>Dinosauria</taxon>
        <taxon>Saurischia</taxon>
        <taxon>Theropoda</taxon>
        <taxon>Coelurosauria</taxon>
        <taxon>Aves</taxon>
        <taxon>Neognathae</taxon>
        <taxon>Neoaves</taxon>
        <taxon>Telluraves</taxon>
        <taxon>Australaves</taxon>
        <taxon>Passeriformes</taxon>
        <taxon>Sylvioidea</taxon>
        <taxon>Zosteropidae</taxon>
        <taxon>Zosterops</taxon>
    </lineage>
</organism>